<keyword evidence="3 5" id="KW-0326">Glycosidase</keyword>
<sequence length="706" mass="79753">MITRIQGNAECLPGRSTPLGVQVTHHGVNFAVHSPEAEKVELCFFNEHDEQIFAKTMPARTGDVWHIFVPEAKPGQRYGYRVYGEFNPQQGRWFNPHKVMIDPYAQEISAPIHYDNAMLAYQITAPNQLTLCEQDNAHCIPKAIVPRDTFFHWTADKPDQEWRDVIIYEMHVKGFSQLNEAVPESIRGTYLGVAHSASISHLKKLGVTCVELLPCFAFMSEPRLSELGLTNYWGYNPALFLAPEPRYAKQDAVNEFKEMVNALHEAGIEVILDVVYNHTAEGGYLGPSIANKGLHAKTFYRHQAGDFSQYIDNSGCGNSVNSDHPYSLQLILDSMRHWVSEYKIDGFRFDLAASLGRESEAFSSNAAFFKTIQQDPTLARVKLIAEPWDIAPGGYQLGQFPQQWYECNDQFRDTVRRFWKGDLGETAEFATRLMGSHDVFQKGAAHTTSSINYVTYHDGFTLHDLVSYNQRHNLANLEKNKDGHGDNLSCNYGVEGETDDSVINALRAKQKRNFIATLMLSQGAIHLLGGDELGRTQQGNNNAYCQDNEISWFNWARRDLKLEAFVQQMIALRKSSYLFNRLVLSDQAKGESPFSTDEVHWLRSDGHFLTQDDWHDVNLQCFGLLISNSVKSIESDLKHCAECYLILFNASGQDLDFHVPSAGGIEWNLLCDTARNNGLLPEETHPAKLHYLMQAQSVVVLGKVKS</sequence>
<comment type="caution">
    <text evidence="5">The sequence shown here is derived from an EMBL/GenBank/DDBJ whole genome shotgun (WGS) entry which is preliminary data.</text>
</comment>
<evidence type="ECO:0000259" key="4">
    <source>
        <dbReference type="SMART" id="SM00642"/>
    </source>
</evidence>
<dbReference type="InterPro" id="IPR014756">
    <property type="entry name" value="Ig_E-set"/>
</dbReference>
<dbReference type="Gene3D" id="3.20.20.80">
    <property type="entry name" value="Glycosidases"/>
    <property type="match status" value="1"/>
</dbReference>
<dbReference type="InterPro" id="IPR011837">
    <property type="entry name" value="Glycogen_debranch_GlgX"/>
</dbReference>
<dbReference type="Gene3D" id="2.60.40.1180">
    <property type="entry name" value="Golgi alpha-mannosidase II"/>
    <property type="match status" value="1"/>
</dbReference>
<dbReference type="PANTHER" id="PTHR43002">
    <property type="entry name" value="GLYCOGEN DEBRANCHING ENZYME"/>
    <property type="match status" value="1"/>
</dbReference>
<dbReference type="InterPro" id="IPR004193">
    <property type="entry name" value="Glyco_hydro_13_N"/>
</dbReference>
<evidence type="ECO:0000313" key="6">
    <source>
        <dbReference type="Proteomes" id="UP001595710"/>
    </source>
</evidence>
<dbReference type="SUPFAM" id="SSF51011">
    <property type="entry name" value="Glycosyl hydrolase domain"/>
    <property type="match status" value="1"/>
</dbReference>
<dbReference type="InterPro" id="IPR044505">
    <property type="entry name" value="GlgX_Isoamylase_N_E_set"/>
</dbReference>
<evidence type="ECO:0000256" key="2">
    <source>
        <dbReference type="ARBA" id="ARBA00022801"/>
    </source>
</evidence>
<dbReference type="EC" id="3.2.1.196" evidence="5"/>
<dbReference type="Gene3D" id="2.60.40.10">
    <property type="entry name" value="Immunoglobulins"/>
    <property type="match status" value="1"/>
</dbReference>
<dbReference type="InterPro" id="IPR013783">
    <property type="entry name" value="Ig-like_fold"/>
</dbReference>
<evidence type="ECO:0000256" key="1">
    <source>
        <dbReference type="ARBA" id="ARBA00008061"/>
    </source>
</evidence>
<keyword evidence="6" id="KW-1185">Reference proteome</keyword>
<dbReference type="SMART" id="SM00642">
    <property type="entry name" value="Aamy"/>
    <property type="match status" value="1"/>
</dbReference>
<dbReference type="Pfam" id="PF00128">
    <property type="entry name" value="Alpha-amylase"/>
    <property type="match status" value="1"/>
</dbReference>
<dbReference type="CDD" id="cd02856">
    <property type="entry name" value="E_set_GDE_Isoamylase_N"/>
    <property type="match status" value="1"/>
</dbReference>
<dbReference type="GO" id="GO:0120549">
    <property type="term" value="F:limit dextrin alpha-1,6-maltotetraose-hydrolase activity"/>
    <property type="evidence" value="ECO:0007669"/>
    <property type="project" value="UniProtKB-EC"/>
</dbReference>
<dbReference type="RefSeq" id="WP_290280632.1">
    <property type="nucleotide sequence ID" value="NZ_JAUFQI010000001.1"/>
</dbReference>
<dbReference type="Pfam" id="PF02922">
    <property type="entry name" value="CBM_48"/>
    <property type="match status" value="1"/>
</dbReference>
<dbReference type="InterPro" id="IPR006047">
    <property type="entry name" value="GH13_cat_dom"/>
</dbReference>
<dbReference type="SUPFAM" id="SSF51445">
    <property type="entry name" value="(Trans)glycosidases"/>
    <property type="match status" value="1"/>
</dbReference>
<accession>A0ABV7WTP5</accession>
<dbReference type="CDD" id="cd11326">
    <property type="entry name" value="AmyAc_Glg_debranch"/>
    <property type="match status" value="1"/>
</dbReference>
<feature type="domain" description="Glycosyl hydrolase family 13 catalytic" evidence="4">
    <location>
        <begin position="169"/>
        <end position="573"/>
    </location>
</feature>
<comment type="similarity">
    <text evidence="1">Belongs to the glycosyl hydrolase 13 family.</text>
</comment>
<reference evidence="6" key="1">
    <citation type="journal article" date="2019" name="Int. J. Syst. Evol. Microbiol.">
        <title>The Global Catalogue of Microorganisms (GCM) 10K type strain sequencing project: providing services to taxonomists for standard genome sequencing and annotation.</title>
        <authorList>
            <consortium name="The Broad Institute Genomics Platform"/>
            <consortium name="The Broad Institute Genome Sequencing Center for Infectious Disease"/>
            <person name="Wu L."/>
            <person name="Ma J."/>
        </authorList>
    </citation>
    <scope>NUCLEOTIDE SEQUENCE [LARGE SCALE GENOMIC DNA]</scope>
    <source>
        <strain evidence="6">CECT 8288</strain>
    </source>
</reference>
<proteinExistence type="inferred from homology"/>
<name>A0ABV7WTP5_9GAMM</name>
<dbReference type="EMBL" id="JBHRYN010000010">
    <property type="protein sequence ID" value="MFC3701674.1"/>
    <property type="molecule type" value="Genomic_DNA"/>
</dbReference>
<dbReference type="Proteomes" id="UP001595710">
    <property type="component" value="Unassembled WGS sequence"/>
</dbReference>
<dbReference type="SUPFAM" id="SSF81296">
    <property type="entry name" value="E set domains"/>
    <property type="match status" value="1"/>
</dbReference>
<gene>
    <name evidence="5" type="primary">glgX</name>
    <name evidence="5" type="ORF">ACFOND_08500</name>
</gene>
<evidence type="ECO:0000313" key="5">
    <source>
        <dbReference type="EMBL" id="MFC3701674.1"/>
    </source>
</evidence>
<evidence type="ECO:0000256" key="3">
    <source>
        <dbReference type="ARBA" id="ARBA00023295"/>
    </source>
</evidence>
<protein>
    <submittedName>
        <fullName evidence="5">Glycogen debranching protein GlgX</fullName>
        <ecNumber evidence="5">3.2.1.196</ecNumber>
    </submittedName>
</protein>
<dbReference type="InterPro" id="IPR013780">
    <property type="entry name" value="Glyco_hydro_b"/>
</dbReference>
<organism evidence="5 6">
    <name type="scientific">Reinekea marina</name>
    <dbReference type="NCBI Taxonomy" id="1310421"/>
    <lineage>
        <taxon>Bacteria</taxon>
        <taxon>Pseudomonadati</taxon>
        <taxon>Pseudomonadota</taxon>
        <taxon>Gammaproteobacteria</taxon>
        <taxon>Oceanospirillales</taxon>
        <taxon>Saccharospirillaceae</taxon>
        <taxon>Reinekea</taxon>
    </lineage>
</organism>
<dbReference type="NCBIfam" id="TIGR02100">
    <property type="entry name" value="glgX_debranch"/>
    <property type="match status" value="1"/>
</dbReference>
<dbReference type="InterPro" id="IPR017853">
    <property type="entry name" value="GH"/>
</dbReference>
<keyword evidence="2 5" id="KW-0378">Hydrolase</keyword>